<protein>
    <submittedName>
        <fullName evidence="1">Uncharacterized protein</fullName>
    </submittedName>
</protein>
<reference evidence="1 2" key="2">
    <citation type="journal article" date="2022" name="Mol. Ecol. Resour.">
        <title>The genomes of chicory, endive, great burdock and yacon provide insights into Asteraceae paleo-polyploidization history and plant inulin production.</title>
        <authorList>
            <person name="Fan W."/>
            <person name="Wang S."/>
            <person name="Wang H."/>
            <person name="Wang A."/>
            <person name="Jiang F."/>
            <person name="Liu H."/>
            <person name="Zhao H."/>
            <person name="Xu D."/>
            <person name="Zhang Y."/>
        </authorList>
    </citation>
    <scope>NUCLEOTIDE SEQUENCE [LARGE SCALE GENOMIC DNA]</scope>
    <source>
        <strain evidence="2">cv. Yunnan</strain>
        <tissue evidence="1">Leaves</tissue>
    </source>
</reference>
<evidence type="ECO:0000313" key="1">
    <source>
        <dbReference type="EMBL" id="KAI3805274.1"/>
    </source>
</evidence>
<comment type="caution">
    <text evidence="1">The sequence shown here is derived from an EMBL/GenBank/DDBJ whole genome shotgun (WGS) entry which is preliminary data.</text>
</comment>
<reference evidence="2" key="1">
    <citation type="journal article" date="2022" name="Mol. Ecol. Resour.">
        <title>The genomes of chicory, endive, great burdock and yacon provide insights into Asteraceae palaeo-polyploidization history and plant inulin production.</title>
        <authorList>
            <person name="Fan W."/>
            <person name="Wang S."/>
            <person name="Wang H."/>
            <person name="Wang A."/>
            <person name="Jiang F."/>
            <person name="Liu H."/>
            <person name="Zhao H."/>
            <person name="Xu D."/>
            <person name="Zhang Y."/>
        </authorList>
    </citation>
    <scope>NUCLEOTIDE SEQUENCE [LARGE SCALE GENOMIC DNA]</scope>
    <source>
        <strain evidence="2">cv. Yunnan</strain>
    </source>
</reference>
<sequence length="128" mass="14426">MICSISLVHQFRYFFNFAYFILGETNICPLELEVHEAEFNGPIIPDAPEGGHGEDASDSADTESDDEDPDAERIRIAINKKVESAFVPSKRIKMVARQKMKETRGPPPESYSKGKRKADDEKDKDYTG</sequence>
<accession>A0ACB9IBB4</accession>
<keyword evidence="2" id="KW-1185">Reference proteome</keyword>
<dbReference type="EMBL" id="CM042026">
    <property type="protein sequence ID" value="KAI3805274.1"/>
    <property type="molecule type" value="Genomic_DNA"/>
</dbReference>
<organism evidence="1 2">
    <name type="scientific">Smallanthus sonchifolius</name>
    <dbReference type="NCBI Taxonomy" id="185202"/>
    <lineage>
        <taxon>Eukaryota</taxon>
        <taxon>Viridiplantae</taxon>
        <taxon>Streptophyta</taxon>
        <taxon>Embryophyta</taxon>
        <taxon>Tracheophyta</taxon>
        <taxon>Spermatophyta</taxon>
        <taxon>Magnoliopsida</taxon>
        <taxon>eudicotyledons</taxon>
        <taxon>Gunneridae</taxon>
        <taxon>Pentapetalae</taxon>
        <taxon>asterids</taxon>
        <taxon>campanulids</taxon>
        <taxon>Asterales</taxon>
        <taxon>Asteraceae</taxon>
        <taxon>Asteroideae</taxon>
        <taxon>Heliantheae alliance</taxon>
        <taxon>Millerieae</taxon>
        <taxon>Smallanthus</taxon>
    </lineage>
</organism>
<evidence type="ECO:0000313" key="2">
    <source>
        <dbReference type="Proteomes" id="UP001056120"/>
    </source>
</evidence>
<gene>
    <name evidence="1" type="ORF">L1987_27498</name>
</gene>
<dbReference type="Proteomes" id="UP001056120">
    <property type="component" value="Linkage Group LG09"/>
</dbReference>
<name>A0ACB9IBB4_9ASTR</name>
<proteinExistence type="predicted"/>